<reference evidence="2" key="1">
    <citation type="journal article" date="2014" name="Front. Microbiol.">
        <title>High frequency of phylogenetically diverse reductive dehalogenase-homologous genes in deep subseafloor sedimentary metagenomes.</title>
        <authorList>
            <person name="Kawai M."/>
            <person name="Futagami T."/>
            <person name="Toyoda A."/>
            <person name="Takaki Y."/>
            <person name="Nishi S."/>
            <person name="Hori S."/>
            <person name="Arai W."/>
            <person name="Tsubouchi T."/>
            <person name="Morono Y."/>
            <person name="Uchiyama I."/>
            <person name="Ito T."/>
            <person name="Fujiyama A."/>
            <person name="Inagaki F."/>
            <person name="Takami H."/>
        </authorList>
    </citation>
    <scope>NUCLEOTIDE SEQUENCE</scope>
    <source>
        <strain evidence="2">Expedition CK06-06</strain>
    </source>
</reference>
<keyword evidence="1" id="KW-0472">Membrane</keyword>
<sequence length="144" mass="16381">LIPIWGMIQQIVFGKPFGNNPAPDIVLIVIVVVIGFGLPIFFYVTNLTTEVRDDGVHFRFFLFHISFRKIGLEDINGFDVQTYRAIRDYGGWGIRYGRKGKAYNVSGNRGVQLQLSNGERILIGSQHPEEMAEALNTVLERRRL</sequence>
<proteinExistence type="predicted"/>
<keyword evidence="1" id="KW-1133">Transmembrane helix</keyword>
<feature type="transmembrane region" description="Helical" evidence="1">
    <location>
        <begin position="25"/>
        <end position="44"/>
    </location>
</feature>
<dbReference type="InterPro" id="IPR046139">
    <property type="entry name" value="DUF6141"/>
</dbReference>
<protein>
    <recommendedName>
        <fullName evidence="3">Bacterial Pleckstrin homology domain-containing protein</fullName>
    </recommendedName>
</protein>
<evidence type="ECO:0008006" key="3">
    <source>
        <dbReference type="Google" id="ProtNLM"/>
    </source>
</evidence>
<feature type="non-terminal residue" evidence="2">
    <location>
        <position position="1"/>
    </location>
</feature>
<dbReference type="Pfam" id="PF19638">
    <property type="entry name" value="DUF6141"/>
    <property type="match status" value="1"/>
</dbReference>
<dbReference type="EMBL" id="BARS01030359">
    <property type="protein sequence ID" value="GAG20897.1"/>
    <property type="molecule type" value="Genomic_DNA"/>
</dbReference>
<name>X0WCG5_9ZZZZ</name>
<evidence type="ECO:0000313" key="2">
    <source>
        <dbReference type="EMBL" id="GAG20897.1"/>
    </source>
</evidence>
<keyword evidence="1" id="KW-0812">Transmembrane</keyword>
<organism evidence="2">
    <name type="scientific">marine sediment metagenome</name>
    <dbReference type="NCBI Taxonomy" id="412755"/>
    <lineage>
        <taxon>unclassified sequences</taxon>
        <taxon>metagenomes</taxon>
        <taxon>ecological metagenomes</taxon>
    </lineage>
</organism>
<comment type="caution">
    <text evidence="2">The sequence shown here is derived from an EMBL/GenBank/DDBJ whole genome shotgun (WGS) entry which is preliminary data.</text>
</comment>
<evidence type="ECO:0000256" key="1">
    <source>
        <dbReference type="SAM" id="Phobius"/>
    </source>
</evidence>
<dbReference type="AlphaFoldDB" id="X0WCG5"/>
<gene>
    <name evidence="2" type="ORF">S01H1_47352</name>
</gene>
<accession>X0WCG5</accession>